<reference evidence="5" key="1">
    <citation type="submission" date="2021-01" db="EMBL/GenBank/DDBJ databases">
        <title>Whole genome shotgun sequence of Actinoplanes tereljensis NBRC 105297.</title>
        <authorList>
            <person name="Komaki H."/>
            <person name="Tamura T."/>
        </authorList>
    </citation>
    <scope>NUCLEOTIDE SEQUENCE</scope>
    <source>
        <strain evidence="5">NBRC 105297</strain>
    </source>
</reference>
<dbReference type="InterPro" id="IPR018356">
    <property type="entry name" value="Tscrpt_reg_HTH_DeoR_CS"/>
</dbReference>
<dbReference type="InterPro" id="IPR050313">
    <property type="entry name" value="Carb_Metab_HTH_regulators"/>
</dbReference>
<proteinExistence type="predicted"/>
<evidence type="ECO:0000259" key="4">
    <source>
        <dbReference type="PROSITE" id="PS51000"/>
    </source>
</evidence>
<dbReference type="Gene3D" id="3.40.50.1360">
    <property type="match status" value="1"/>
</dbReference>
<dbReference type="PROSITE" id="PS51000">
    <property type="entry name" value="HTH_DEOR_2"/>
    <property type="match status" value="1"/>
</dbReference>
<dbReference type="SUPFAM" id="SSF100950">
    <property type="entry name" value="NagB/RpiA/CoA transferase-like"/>
    <property type="match status" value="1"/>
</dbReference>
<dbReference type="PANTHER" id="PTHR30363">
    <property type="entry name" value="HTH-TYPE TRANSCRIPTIONAL REGULATOR SRLR-RELATED"/>
    <property type="match status" value="1"/>
</dbReference>
<dbReference type="GO" id="GO:0003677">
    <property type="term" value="F:DNA binding"/>
    <property type="evidence" value="ECO:0007669"/>
    <property type="project" value="UniProtKB-KW"/>
</dbReference>
<evidence type="ECO:0000256" key="3">
    <source>
        <dbReference type="ARBA" id="ARBA00023163"/>
    </source>
</evidence>
<keyword evidence="1" id="KW-0805">Transcription regulation</keyword>
<keyword evidence="2" id="KW-0238">DNA-binding</keyword>
<dbReference type="SMART" id="SM01134">
    <property type="entry name" value="DeoRC"/>
    <property type="match status" value="1"/>
</dbReference>
<organism evidence="5 6">
    <name type="scientific">Paractinoplanes tereljensis</name>
    <dbReference type="NCBI Taxonomy" id="571912"/>
    <lineage>
        <taxon>Bacteria</taxon>
        <taxon>Bacillati</taxon>
        <taxon>Actinomycetota</taxon>
        <taxon>Actinomycetes</taxon>
        <taxon>Micromonosporales</taxon>
        <taxon>Micromonosporaceae</taxon>
        <taxon>Paractinoplanes</taxon>
    </lineage>
</organism>
<dbReference type="InterPro" id="IPR001034">
    <property type="entry name" value="DeoR_HTH"/>
</dbReference>
<sequence length="310" mass="32460">MRLFAALRISVQSGHAFVAYCRTDKGESVSVDSNERQRHLPAGRKAQLAAYVAETGQVTVGELAERFGVSIDTVRRDLDQLAAEGSLVRTYGGAVSLSTVSRTDRAVDQRLSVQEQEKEKIAALAAALVQDGSTIMINGGTTTLALARNLGQHRDLTVATNNLLVPGALPPTAVRDIYIFGGAVRALTLATVGPVSFRANTGADLDISCDLALIGVGAVSADAGYTTSNLAEAAMMQEMISRAARVAILADASKFGRRLFAQVSELAAADYLITDSAPPPDLREALEANGVELLIPTAAATAPASKRQPA</sequence>
<dbReference type="AlphaFoldDB" id="A0A919TUF0"/>
<evidence type="ECO:0000256" key="2">
    <source>
        <dbReference type="ARBA" id="ARBA00023125"/>
    </source>
</evidence>
<dbReference type="PROSITE" id="PS00894">
    <property type="entry name" value="HTH_DEOR_1"/>
    <property type="match status" value="1"/>
</dbReference>
<dbReference type="Pfam" id="PF08220">
    <property type="entry name" value="HTH_DeoR"/>
    <property type="match status" value="1"/>
</dbReference>
<feature type="domain" description="HTH deoR-type" evidence="4">
    <location>
        <begin position="41"/>
        <end position="96"/>
    </location>
</feature>
<keyword evidence="3" id="KW-0804">Transcription</keyword>
<comment type="caution">
    <text evidence="5">The sequence shown here is derived from an EMBL/GenBank/DDBJ whole genome shotgun (WGS) entry which is preliminary data.</text>
</comment>
<dbReference type="GO" id="GO:0003700">
    <property type="term" value="F:DNA-binding transcription factor activity"/>
    <property type="evidence" value="ECO:0007669"/>
    <property type="project" value="InterPro"/>
</dbReference>
<dbReference type="SMART" id="SM00420">
    <property type="entry name" value="HTH_DEOR"/>
    <property type="match status" value="1"/>
</dbReference>
<dbReference type="EMBL" id="BOMY01000035">
    <property type="protein sequence ID" value="GIF22746.1"/>
    <property type="molecule type" value="Genomic_DNA"/>
</dbReference>
<dbReference type="PRINTS" id="PR00037">
    <property type="entry name" value="HTHLACR"/>
</dbReference>
<dbReference type="Proteomes" id="UP000623608">
    <property type="component" value="Unassembled WGS sequence"/>
</dbReference>
<dbReference type="InterPro" id="IPR014036">
    <property type="entry name" value="DeoR-like_C"/>
</dbReference>
<name>A0A919TUF0_9ACTN</name>
<dbReference type="InterPro" id="IPR036388">
    <property type="entry name" value="WH-like_DNA-bd_sf"/>
</dbReference>
<dbReference type="Pfam" id="PF00455">
    <property type="entry name" value="DeoRC"/>
    <property type="match status" value="1"/>
</dbReference>
<protein>
    <submittedName>
        <fullName evidence="5">DeoR family transcriptional regulator</fullName>
    </submittedName>
</protein>
<evidence type="ECO:0000313" key="6">
    <source>
        <dbReference type="Proteomes" id="UP000623608"/>
    </source>
</evidence>
<dbReference type="PANTHER" id="PTHR30363:SF44">
    <property type="entry name" value="AGA OPERON TRANSCRIPTIONAL REPRESSOR-RELATED"/>
    <property type="match status" value="1"/>
</dbReference>
<evidence type="ECO:0000313" key="5">
    <source>
        <dbReference type="EMBL" id="GIF22746.1"/>
    </source>
</evidence>
<gene>
    <name evidence="5" type="ORF">Ate02nite_54760</name>
</gene>
<dbReference type="InterPro" id="IPR036390">
    <property type="entry name" value="WH_DNA-bd_sf"/>
</dbReference>
<dbReference type="SUPFAM" id="SSF46785">
    <property type="entry name" value="Winged helix' DNA-binding domain"/>
    <property type="match status" value="1"/>
</dbReference>
<dbReference type="InterPro" id="IPR037171">
    <property type="entry name" value="NagB/RpiA_transferase-like"/>
</dbReference>
<keyword evidence="6" id="KW-1185">Reference proteome</keyword>
<evidence type="ECO:0000256" key="1">
    <source>
        <dbReference type="ARBA" id="ARBA00023015"/>
    </source>
</evidence>
<dbReference type="Gene3D" id="1.10.10.10">
    <property type="entry name" value="Winged helix-like DNA-binding domain superfamily/Winged helix DNA-binding domain"/>
    <property type="match status" value="1"/>
</dbReference>
<accession>A0A919TUF0</accession>